<dbReference type="InterPro" id="IPR011429">
    <property type="entry name" value="Cyt_c_Planctomycete-type"/>
</dbReference>
<name>A0A383B792_9ZZZZ</name>
<feature type="non-terminal residue" evidence="2">
    <location>
        <position position="133"/>
    </location>
</feature>
<proteinExistence type="predicted"/>
<dbReference type="AlphaFoldDB" id="A0A383B792"/>
<sequence>MRPSYLIGIFLLCVAARLFAVQPFPKLSATYQQRIKPLLKQYCLNCHSTEKEKGELDLESFADLPAVRKNPKVWQKVVEMMVDGEMPPKKKPQLTPVERKVFLGWVRSYLDAEALASAGDPGRVVLRRLSNAE</sequence>
<dbReference type="InterPro" id="IPR036909">
    <property type="entry name" value="Cyt_c-like_dom_sf"/>
</dbReference>
<reference evidence="2" key="1">
    <citation type="submission" date="2018-05" db="EMBL/GenBank/DDBJ databases">
        <authorList>
            <person name="Lanie J.A."/>
            <person name="Ng W.-L."/>
            <person name="Kazmierczak K.M."/>
            <person name="Andrzejewski T.M."/>
            <person name="Davidsen T.M."/>
            <person name="Wayne K.J."/>
            <person name="Tettelin H."/>
            <person name="Glass J.I."/>
            <person name="Rusch D."/>
            <person name="Podicherti R."/>
            <person name="Tsui H.-C.T."/>
            <person name="Winkler M.E."/>
        </authorList>
    </citation>
    <scope>NUCLEOTIDE SEQUENCE</scope>
</reference>
<accession>A0A383B792</accession>
<dbReference type="Pfam" id="PF07635">
    <property type="entry name" value="PSCyt1"/>
    <property type="match status" value="1"/>
</dbReference>
<dbReference type="EMBL" id="UINC01198212">
    <property type="protein sequence ID" value="SVE16066.1"/>
    <property type="molecule type" value="Genomic_DNA"/>
</dbReference>
<feature type="domain" description="Haem-binding" evidence="1">
    <location>
        <begin position="7"/>
        <end position="110"/>
    </location>
</feature>
<protein>
    <recommendedName>
        <fullName evidence="1">Haem-binding domain-containing protein</fullName>
    </recommendedName>
</protein>
<evidence type="ECO:0000313" key="2">
    <source>
        <dbReference type="EMBL" id="SVE16066.1"/>
    </source>
</evidence>
<dbReference type="GO" id="GO:0009055">
    <property type="term" value="F:electron transfer activity"/>
    <property type="evidence" value="ECO:0007669"/>
    <property type="project" value="InterPro"/>
</dbReference>
<organism evidence="2">
    <name type="scientific">marine metagenome</name>
    <dbReference type="NCBI Taxonomy" id="408172"/>
    <lineage>
        <taxon>unclassified sequences</taxon>
        <taxon>metagenomes</taxon>
        <taxon>ecological metagenomes</taxon>
    </lineage>
</organism>
<evidence type="ECO:0000259" key="1">
    <source>
        <dbReference type="SMART" id="SM01235"/>
    </source>
</evidence>
<dbReference type="GO" id="GO:0020037">
    <property type="term" value="F:heme binding"/>
    <property type="evidence" value="ECO:0007669"/>
    <property type="project" value="InterPro"/>
</dbReference>
<dbReference type="SMART" id="SM01235">
    <property type="entry name" value="Haem_bd"/>
    <property type="match status" value="1"/>
</dbReference>
<gene>
    <name evidence="2" type="ORF">METZ01_LOCUS468920</name>
</gene>
<dbReference type="InterPro" id="IPR025992">
    <property type="entry name" value="Haem-bd"/>
</dbReference>
<dbReference type="SUPFAM" id="SSF46626">
    <property type="entry name" value="Cytochrome c"/>
    <property type="match status" value="1"/>
</dbReference>